<name>A0AAU9JQ14_9CILI</name>
<organism evidence="2 3">
    <name type="scientific">Blepharisma stoltei</name>
    <dbReference type="NCBI Taxonomy" id="1481888"/>
    <lineage>
        <taxon>Eukaryota</taxon>
        <taxon>Sar</taxon>
        <taxon>Alveolata</taxon>
        <taxon>Ciliophora</taxon>
        <taxon>Postciliodesmatophora</taxon>
        <taxon>Heterotrichea</taxon>
        <taxon>Heterotrichida</taxon>
        <taxon>Blepharismidae</taxon>
        <taxon>Blepharisma</taxon>
    </lineage>
</organism>
<dbReference type="AlphaFoldDB" id="A0AAU9JQ14"/>
<proteinExistence type="predicted"/>
<dbReference type="EMBL" id="CAJZBQ010000041">
    <property type="protein sequence ID" value="CAG9326601.1"/>
    <property type="molecule type" value="Genomic_DNA"/>
</dbReference>
<reference evidence="2" key="1">
    <citation type="submission" date="2021-09" db="EMBL/GenBank/DDBJ databases">
        <authorList>
            <consortium name="AG Swart"/>
            <person name="Singh M."/>
            <person name="Singh A."/>
            <person name="Seah K."/>
            <person name="Emmerich C."/>
        </authorList>
    </citation>
    <scope>NUCLEOTIDE SEQUENCE</scope>
    <source>
        <strain evidence="2">ATCC30299</strain>
    </source>
</reference>
<evidence type="ECO:0000313" key="2">
    <source>
        <dbReference type="EMBL" id="CAG9326601.1"/>
    </source>
</evidence>
<accession>A0AAU9JQ14</accession>
<dbReference type="Proteomes" id="UP001162131">
    <property type="component" value="Unassembled WGS sequence"/>
</dbReference>
<comment type="caution">
    <text evidence="2">The sequence shown here is derived from an EMBL/GenBank/DDBJ whole genome shotgun (WGS) entry which is preliminary data.</text>
</comment>
<keyword evidence="3" id="KW-1185">Reference proteome</keyword>
<feature type="region of interest" description="Disordered" evidence="1">
    <location>
        <begin position="157"/>
        <end position="196"/>
    </location>
</feature>
<protein>
    <submittedName>
        <fullName evidence="2">Uncharacterized protein</fullName>
    </submittedName>
</protein>
<evidence type="ECO:0000256" key="1">
    <source>
        <dbReference type="SAM" id="MobiDB-lite"/>
    </source>
</evidence>
<evidence type="ECO:0000313" key="3">
    <source>
        <dbReference type="Proteomes" id="UP001162131"/>
    </source>
</evidence>
<gene>
    <name evidence="2" type="ORF">BSTOLATCC_MIC41875</name>
</gene>
<sequence length="196" mass="22966">MSSLVFMNELFRKKVKDLYKKDPKNYQSSRSPKRNFHSQIDFSKLEIERRAKSPINISNKSQLFIAELLRKQESNRITRHSSRPLSLLKRKKANEMFFPGFSPHSLVRYSKTPSSINRQNSCRDVAVEAKLPIIIKNCSKKDEEITREINNAQKVPKLKKWRLHTQQTERISKEAGSAKQPKQKDAKPEDWVISAW</sequence>